<reference evidence="4" key="2">
    <citation type="submission" date="2025-08" db="UniProtKB">
        <authorList>
            <consortium name="Ensembl"/>
        </authorList>
    </citation>
    <scope>IDENTIFICATION</scope>
</reference>
<keyword evidence="1" id="KW-0175">Coiled coil</keyword>
<evidence type="ECO:0000256" key="1">
    <source>
        <dbReference type="SAM" id="Coils"/>
    </source>
</evidence>
<accession>A0A8C7RTG3</accession>
<dbReference type="SUPFAM" id="SSF47473">
    <property type="entry name" value="EF-hand"/>
    <property type="match status" value="1"/>
</dbReference>
<evidence type="ECO:0000256" key="2">
    <source>
        <dbReference type="SAM" id="MobiDB-lite"/>
    </source>
</evidence>
<sequence length="610" mass="71849">MDLRSELLKSIWYGFTALDLEKSGKVSKSQLKVLSHNLCTVLSIPHDPVALEEHFRDDDDGPVSSQGYMPYLNKYILDKVEEGCFVKEQVDELCWTLTAKKNYKPAKDNKNVLPGKDAFHLWSLFNFLSEDKYPLVMVPDEVEYLLKKICMAMSVELNCVELEDFISQDAVRQNGFTVWSFLEMMNTGKITRGMGQEITSMAIEEVYREIVADVLKEGYLWKKSQLRRNWKERWFTLRPITLDYYTSEDRKERQGSIALDGNCCVEVLPDRDGKRCMFCLKTLSKTYEMSASDTKQRQEWTAAIQTAIRLHTEGKTSLHKDLKLKRREQREQREKRRLAKEEEQQRFQALQEEKERKLAELELLKEAQRQAQVLLEQDEMRRRQHHEEMQQALEVQLREAKESRATMQAEMVLKEEEAERQRKRIKELEEMQTSLEEALQQEIKARQDEEVFRYAQTGLLSEEEDKMKALMALQEEQEEYILKTQREKQELRQEMENKSRALEEAQRQLEEVRANRYRVDQDVVAAQRKLRQASTNVKHWNVQMNRLMRPIGPGEKRPSGGGSFSSFQIPSQRDPGLRLRQRSEEPDEESKENRVERRLSQASNGDMDIP</sequence>
<evidence type="ECO:0000259" key="3">
    <source>
        <dbReference type="PROSITE" id="PS50003"/>
    </source>
</evidence>
<dbReference type="GeneTree" id="ENSGT00950000183017"/>
<dbReference type="AlphaFoldDB" id="A0A8C7RTG3"/>
<feature type="region of interest" description="Disordered" evidence="2">
    <location>
        <begin position="549"/>
        <end position="610"/>
    </location>
</feature>
<dbReference type="InterPro" id="IPR011993">
    <property type="entry name" value="PH-like_dom_sf"/>
</dbReference>
<keyword evidence="5" id="KW-1185">Reference proteome</keyword>
<dbReference type="InterPro" id="IPR057836">
    <property type="entry name" value="EF-hand_SWAP70_N"/>
</dbReference>
<evidence type="ECO:0000313" key="4">
    <source>
        <dbReference type="Ensembl" id="ENSOMYP00000056655.1"/>
    </source>
</evidence>
<dbReference type="GO" id="GO:0005634">
    <property type="term" value="C:nucleus"/>
    <property type="evidence" value="ECO:0007669"/>
    <property type="project" value="TreeGrafter"/>
</dbReference>
<dbReference type="PANTHER" id="PTHR14383:SF2">
    <property type="entry name" value="DIFFERENTIALLY EXPRESSED IN FDCP 6 HOMOLOG"/>
    <property type="match status" value="1"/>
</dbReference>
<dbReference type="InterPro" id="IPR057837">
    <property type="entry name" value="PH_SWAP70"/>
</dbReference>
<evidence type="ECO:0000313" key="5">
    <source>
        <dbReference type="Proteomes" id="UP000694395"/>
    </source>
</evidence>
<reference evidence="4" key="3">
    <citation type="submission" date="2025-09" db="UniProtKB">
        <authorList>
            <consortium name="Ensembl"/>
        </authorList>
    </citation>
    <scope>IDENTIFICATION</scope>
</reference>
<feature type="domain" description="PH" evidence="3">
    <location>
        <begin position="213"/>
        <end position="309"/>
    </location>
</feature>
<proteinExistence type="predicted"/>
<name>A0A8C7RTG3_ONCMY</name>
<reference evidence="4" key="1">
    <citation type="submission" date="2020-07" db="EMBL/GenBank/DDBJ databases">
        <title>A long reads based de novo assembly of the rainbow trout Arlee double haploid line genome.</title>
        <authorList>
            <person name="Gao G."/>
            <person name="Palti Y."/>
        </authorList>
    </citation>
    <scope>NUCLEOTIDE SEQUENCE [LARGE SCALE GENOMIC DNA]</scope>
</reference>
<dbReference type="InterPro" id="IPR001849">
    <property type="entry name" value="PH_domain"/>
</dbReference>
<dbReference type="Gene3D" id="2.30.29.30">
    <property type="entry name" value="Pleckstrin-homology domain (PH domain)/Phosphotyrosine-binding domain (PTB)"/>
    <property type="match status" value="1"/>
</dbReference>
<dbReference type="PANTHER" id="PTHR14383">
    <property type="entry name" value="SWAP-70 RECOMBINASE"/>
    <property type="match status" value="1"/>
</dbReference>
<dbReference type="Proteomes" id="UP000694395">
    <property type="component" value="Chromosome 16"/>
</dbReference>
<dbReference type="Pfam" id="PF25530">
    <property type="entry name" value="EF-hand_SWAP70_N"/>
    <property type="match status" value="1"/>
</dbReference>
<dbReference type="SUPFAM" id="SSF50729">
    <property type="entry name" value="PH domain-like"/>
    <property type="match status" value="1"/>
</dbReference>
<dbReference type="CDD" id="cd13273">
    <property type="entry name" value="PH_SWAP-70"/>
    <property type="match status" value="1"/>
</dbReference>
<feature type="compositionally biased region" description="Basic and acidic residues" evidence="2">
    <location>
        <begin position="575"/>
        <end position="584"/>
    </location>
</feature>
<dbReference type="GO" id="GO:0005737">
    <property type="term" value="C:cytoplasm"/>
    <property type="evidence" value="ECO:0007669"/>
    <property type="project" value="TreeGrafter"/>
</dbReference>
<organism evidence="4 5">
    <name type="scientific">Oncorhynchus mykiss</name>
    <name type="common">Rainbow trout</name>
    <name type="synonym">Salmo gairdneri</name>
    <dbReference type="NCBI Taxonomy" id="8022"/>
    <lineage>
        <taxon>Eukaryota</taxon>
        <taxon>Metazoa</taxon>
        <taxon>Chordata</taxon>
        <taxon>Craniata</taxon>
        <taxon>Vertebrata</taxon>
        <taxon>Euteleostomi</taxon>
        <taxon>Actinopterygii</taxon>
        <taxon>Neopterygii</taxon>
        <taxon>Teleostei</taxon>
        <taxon>Protacanthopterygii</taxon>
        <taxon>Salmoniformes</taxon>
        <taxon>Salmonidae</taxon>
        <taxon>Salmoninae</taxon>
        <taxon>Oncorhynchus</taxon>
    </lineage>
</organism>
<protein>
    <recommendedName>
        <fullName evidence="3">PH domain-containing protein</fullName>
    </recommendedName>
</protein>
<dbReference type="SMART" id="SM00233">
    <property type="entry name" value="PH"/>
    <property type="match status" value="1"/>
</dbReference>
<dbReference type="PROSITE" id="PS50003">
    <property type="entry name" value="PH_DOMAIN"/>
    <property type="match status" value="1"/>
</dbReference>
<dbReference type="FunFam" id="2.30.29.30:FF:000172">
    <property type="entry name" value="differentially expressed in FDCP 6 homolog"/>
    <property type="match status" value="1"/>
</dbReference>
<dbReference type="Ensembl" id="ENSOMYT00000061678.2">
    <property type="protein sequence ID" value="ENSOMYP00000056655.1"/>
    <property type="gene ID" value="ENSOMYG00000025844.2"/>
</dbReference>
<gene>
    <name evidence="4" type="primary">LOC110491920</name>
</gene>
<feature type="coiled-coil region" evidence="1">
    <location>
        <begin position="322"/>
        <end position="522"/>
    </location>
</feature>
<dbReference type="Pfam" id="PF00169">
    <property type="entry name" value="PH"/>
    <property type="match status" value="1"/>
</dbReference>
<dbReference type="InterPro" id="IPR011992">
    <property type="entry name" value="EF-hand-dom_pair"/>
</dbReference>